<dbReference type="InterPro" id="IPR011762">
    <property type="entry name" value="COA_CT_N"/>
</dbReference>
<organism evidence="5 6">
    <name type="scientific">Sinomicrobium weinanense</name>
    <dbReference type="NCBI Taxonomy" id="2842200"/>
    <lineage>
        <taxon>Bacteria</taxon>
        <taxon>Pseudomonadati</taxon>
        <taxon>Bacteroidota</taxon>
        <taxon>Flavobacteriia</taxon>
        <taxon>Flavobacteriales</taxon>
        <taxon>Flavobacteriaceae</taxon>
        <taxon>Sinomicrobium</taxon>
    </lineage>
</organism>
<dbReference type="GO" id="GO:0015977">
    <property type="term" value="P:carbon fixation"/>
    <property type="evidence" value="ECO:0007669"/>
    <property type="project" value="UniProtKB-ARBA"/>
</dbReference>
<name>A0A926JS02_9FLAO</name>
<evidence type="ECO:0000256" key="2">
    <source>
        <dbReference type="ARBA" id="ARBA00074538"/>
    </source>
</evidence>
<dbReference type="EMBL" id="JACVDC010000022">
    <property type="protein sequence ID" value="MBC9796203.1"/>
    <property type="molecule type" value="Genomic_DNA"/>
</dbReference>
<dbReference type="PANTHER" id="PTHR43842">
    <property type="entry name" value="PROPIONYL-COA CARBOXYLASE BETA CHAIN"/>
    <property type="match status" value="1"/>
</dbReference>
<keyword evidence="6" id="KW-1185">Reference proteome</keyword>
<dbReference type="PANTHER" id="PTHR43842:SF2">
    <property type="entry name" value="PROPIONYL-COA CARBOXYLASE BETA CHAIN, MITOCHONDRIAL"/>
    <property type="match status" value="1"/>
</dbReference>
<dbReference type="GO" id="GO:0003989">
    <property type="term" value="F:acetyl-CoA carboxylase activity"/>
    <property type="evidence" value="ECO:0007669"/>
    <property type="project" value="UniProtKB-ARBA"/>
</dbReference>
<accession>A0A926JS02</accession>
<dbReference type="PROSITE" id="PS50980">
    <property type="entry name" value="COA_CT_NTER"/>
    <property type="match status" value="1"/>
</dbReference>
<dbReference type="Proteomes" id="UP000653730">
    <property type="component" value="Unassembled WGS sequence"/>
</dbReference>
<reference evidence="5 6" key="1">
    <citation type="submission" date="2020-09" db="EMBL/GenBank/DDBJ databases">
        <title>Sinomicrobium weinanense sp. nov., a halophilic bacteria isolated from saline-alkali soil.</title>
        <authorList>
            <person name="Wu P."/>
            <person name="Ren H."/>
            <person name="Mei Y."/>
            <person name="Liang Y."/>
            <person name="Chen Z."/>
        </authorList>
    </citation>
    <scope>NUCLEOTIDE SEQUENCE [LARGE SCALE GENOMIC DNA]</scope>
    <source>
        <strain evidence="5 6">FJxs</strain>
    </source>
</reference>
<proteinExistence type="inferred from homology"/>
<evidence type="ECO:0000259" key="3">
    <source>
        <dbReference type="PROSITE" id="PS50980"/>
    </source>
</evidence>
<dbReference type="Gene3D" id="3.90.226.10">
    <property type="entry name" value="2-enoyl-CoA Hydratase, Chain A, domain 1"/>
    <property type="match status" value="2"/>
</dbReference>
<dbReference type="FunFam" id="3.90.226.10:FF:000016">
    <property type="entry name" value="Propionyl-CoA carboxylase, beta subunit"/>
    <property type="match status" value="1"/>
</dbReference>
<dbReference type="RefSeq" id="WP_187965350.1">
    <property type="nucleotide sequence ID" value="NZ_JACVDC010000022.1"/>
</dbReference>
<gene>
    <name evidence="5" type="ORF">IBL28_09505</name>
</gene>
<dbReference type="AlphaFoldDB" id="A0A926JS02"/>
<dbReference type="InterPro" id="IPR051047">
    <property type="entry name" value="AccD/PCCB"/>
</dbReference>
<dbReference type="FunFam" id="3.90.226.10:FF:000017">
    <property type="entry name" value="Propionyl-CoA carboxylase subunit beta 5"/>
    <property type="match status" value="1"/>
</dbReference>
<dbReference type="InterPro" id="IPR011763">
    <property type="entry name" value="COA_CT_C"/>
</dbReference>
<evidence type="ECO:0000313" key="5">
    <source>
        <dbReference type="EMBL" id="MBC9796203.1"/>
    </source>
</evidence>
<evidence type="ECO:0000259" key="4">
    <source>
        <dbReference type="PROSITE" id="PS50989"/>
    </source>
</evidence>
<feature type="domain" description="CoA carboxyltransferase N-terminal" evidence="3">
    <location>
        <begin position="1"/>
        <end position="257"/>
    </location>
</feature>
<feature type="domain" description="CoA carboxyltransferase C-terminal" evidence="4">
    <location>
        <begin position="260"/>
        <end position="498"/>
    </location>
</feature>
<sequence>MSSRIKDLNDKLAQAYLGGGPERIEKQHQKKKLTARERVAYLLDNGSFEEIGALVIHRTKDFGMEKQQYYGDGVVTGYGTINGRPVYVFAQDFTVFGGALSETHAEKICKIMDLAVKSGVPVIGLNDSGGARIQEGVRSLGGYADIFHRNVQASGVIPQISAIMGPCAGGAVYSPAITDFTIMVEDTSYMFVTGPNVVKTVTNENVTSEELGGASAHASKSGVAHITSSNDAECLDDIKKLLDYLPQNHGEKPLKLPFEPGDEIRDSLLSIIPDQPNKPYDMHEVISGIIDKDSFYEIHKDYAKNIITGFARLGGRSIGIVANQPMFLAGVLDVNSSKKAARFVRFCDSFNIPLLVLVDVPGFLPGTDQEWNGIISNGAKLLYALSEATVPKITVITRKAYGGAYDVMNSKHIGADMNFAWPSAEIAVMGAKGAAEIIFKKEISDAEDPDAKLKEKETEYAELFANPYIAANRGFIDEVILPQYTRRKLLKVFAMLENKQMQGPKRKHGNIPL</sequence>
<dbReference type="InterPro" id="IPR029045">
    <property type="entry name" value="ClpP/crotonase-like_dom_sf"/>
</dbReference>
<dbReference type="Pfam" id="PF01039">
    <property type="entry name" value="Carboxyl_trans"/>
    <property type="match status" value="1"/>
</dbReference>
<evidence type="ECO:0000313" key="6">
    <source>
        <dbReference type="Proteomes" id="UP000653730"/>
    </source>
</evidence>
<dbReference type="InterPro" id="IPR034733">
    <property type="entry name" value="AcCoA_carboxyl_beta"/>
</dbReference>
<dbReference type="GO" id="GO:0009317">
    <property type="term" value="C:acetyl-CoA carboxylase complex"/>
    <property type="evidence" value="ECO:0007669"/>
    <property type="project" value="UniProtKB-ARBA"/>
</dbReference>
<protein>
    <recommendedName>
        <fullName evidence="2">Propionyl-CoA carboxylase beta chain</fullName>
    </recommendedName>
</protein>
<dbReference type="SUPFAM" id="SSF52096">
    <property type="entry name" value="ClpP/crotonase"/>
    <property type="match status" value="2"/>
</dbReference>
<evidence type="ECO:0000256" key="1">
    <source>
        <dbReference type="ARBA" id="ARBA00006102"/>
    </source>
</evidence>
<comment type="similarity">
    <text evidence="1">Belongs to the AccD/PCCB family.</text>
</comment>
<comment type="caution">
    <text evidence="5">The sequence shown here is derived from an EMBL/GenBank/DDBJ whole genome shotgun (WGS) entry which is preliminary data.</text>
</comment>
<dbReference type="GO" id="GO:0004658">
    <property type="term" value="F:propionyl-CoA carboxylase activity"/>
    <property type="evidence" value="ECO:0007669"/>
    <property type="project" value="UniProtKB-ARBA"/>
</dbReference>
<dbReference type="PROSITE" id="PS50989">
    <property type="entry name" value="COA_CT_CTER"/>
    <property type="match status" value="1"/>
</dbReference>